<dbReference type="InterPro" id="IPR000157">
    <property type="entry name" value="TIR_dom"/>
</dbReference>
<dbReference type="InterPro" id="IPR035897">
    <property type="entry name" value="Toll_tir_struct_dom_sf"/>
</dbReference>
<reference evidence="3" key="1">
    <citation type="journal article" date="2019" name="bioRxiv">
        <title>The Genome of the Zebra Mussel, Dreissena polymorpha: A Resource for Invasive Species Research.</title>
        <authorList>
            <person name="McCartney M.A."/>
            <person name="Auch B."/>
            <person name="Kono T."/>
            <person name="Mallez S."/>
            <person name="Zhang Y."/>
            <person name="Obille A."/>
            <person name="Becker A."/>
            <person name="Abrahante J.E."/>
            <person name="Garbe J."/>
            <person name="Badalamenti J.P."/>
            <person name="Herman A."/>
            <person name="Mangelson H."/>
            <person name="Liachko I."/>
            <person name="Sullivan S."/>
            <person name="Sone E.D."/>
            <person name="Koren S."/>
            <person name="Silverstein K.A.T."/>
            <person name="Beckman K.B."/>
            <person name="Gohl D.M."/>
        </authorList>
    </citation>
    <scope>NUCLEOTIDE SEQUENCE</scope>
    <source>
        <strain evidence="3">Duluth1</strain>
        <tissue evidence="3">Whole animal</tissue>
    </source>
</reference>
<evidence type="ECO:0000313" key="3">
    <source>
        <dbReference type="EMBL" id="KAH3812868.1"/>
    </source>
</evidence>
<dbReference type="PANTHER" id="PTHR47508">
    <property type="entry name" value="SAM DOMAIN-CONTAINING PROTEIN-RELATED"/>
    <property type="match status" value="1"/>
</dbReference>
<keyword evidence="4" id="KW-1185">Reference proteome</keyword>
<comment type="caution">
    <text evidence="3">The sequence shown here is derived from an EMBL/GenBank/DDBJ whole genome shotgun (WGS) entry which is preliminary data.</text>
</comment>
<sequence length="603" mass="67784">MFFSREIKSALGYGDPREIKKYLEGQGIKCWIDVERVGQNGLFDDIAEGLLNAKVVVVCVSDEYADSPTCCTEFRYAANTLNLPIILAVVGTGCRWRSTEVGVLSLKYPLVSFQEKSEMAYTKLVELVSAELNHEPVTKQQKNKQNEETKNLSFSELFELAQRKLLRQLAFYAEHQEIGTYPRLFVIDFMKSKQDVNPDEKTDEQESEKDGESSADQLSTPRRTLSKKVSDLKAAFRVQRYCVLTLCEHDEGWHVAADPLPLPSDFGENLLDKFCPFVSRMMAVMKFNKKLPLNCVQHEMGEDYMTWLEENPSASASDYQQIYHEFREMVITSDSQKSMGKLSRCRMANGKVIWLCEKHQSSMKVTVLSSEEAETASSEKVGNDDMTMINGLRAGFSNTNLPGTTGFASDMAKRDPEKLLDKKYQSNITRIQPSDIKPETSSKDDAFGKEKVMKSKGKRIRSAKKETEKESGLQLILPSEMAIESNQKKKESKDAHKEDVQNALKTEMEIAQDVGKVGNTGLSQAPVPAKVNDPSQGQSELGTRSNSQGQSELGTRSKTFFGMESKKEVEENKASSTQIRPRLERSMTQGPKEKLKSKACIVM</sequence>
<feature type="compositionally biased region" description="Basic and acidic residues" evidence="1">
    <location>
        <begin position="486"/>
        <end position="499"/>
    </location>
</feature>
<dbReference type="AlphaFoldDB" id="A0A9D4JL56"/>
<feature type="compositionally biased region" description="Basic and acidic residues" evidence="1">
    <location>
        <begin position="581"/>
        <end position="596"/>
    </location>
</feature>
<accession>A0A9D4JL56</accession>
<feature type="compositionally biased region" description="Basic and acidic residues" evidence="1">
    <location>
        <begin position="436"/>
        <end position="453"/>
    </location>
</feature>
<feature type="compositionally biased region" description="Polar residues" evidence="1">
    <location>
        <begin position="533"/>
        <end position="558"/>
    </location>
</feature>
<feature type="region of interest" description="Disordered" evidence="1">
    <location>
        <begin position="518"/>
        <end position="603"/>
    </location>
</feature>
<proteinExistence type="predicted"/>
<dbReference type="Proteomes" id="UP000828390">
    <property type="component" value="Unassembled WGS sequence"/>
</dbReference>
<feature type="compositionally biased region" description="Basic and acidic residues" evidence="1">
    <location>
        <begin position="564"/>
        <end position="573"/>
    </location>
</feature>
<feature type="domain" description="TIR" evidence="2">
    <location>
        <begin position="18"/>
        <end position="94"/>
    </location>
</feature>
<dbReference type="Gene3D" id="3.40.50.10140">
    <property type="entry name" value="Toll/interleukin-1 receptor homology (TIR) domain"/>
    <property type="match status" value="1"/>
</dbReference>
<dbReference type="SUPFAM" id="SSF52200">
    <property type="entry name" value="Toll/Interleukin receptor TIR domain"/>
    <property type="match status" value="1"/>
</dbReference>
<evidence type="ECO:0000256" key="1">
    <source>
        <dbReference type="SAM" id="MobiDB-lite"/>
    </source>
</evidence>
<organism evidence="3 4">
    <name type="scientific">Dreissena polymorpha</name>
    <name type="common">Zebra mussel</name>
    <name type="synonym">Mytilus polymorpha</name>
    <dbReference type="NCBI Taxonomy" id="45954"/>
    <lineage>
        <taxon>Eukaryota</taxon>
        <taxon>Metazoa</taxon>
        <taxon>Spiralia</taxon>
        <taxon>Lophotrochozoa</taxon>
        <taxon>Mollusca</taxon>
        <taxon>Bivalvia</taxon>
        <taxon>Autobranchia</taxon>
        <taxon>Heteroconchia</taxon>
        <taxon>Euheterodonta</taxon>
        <taxon>Imparidentia</taxon>
        <taxon>Neoheterodontei</taxon>
        <taxon>Myida</taxon>
        <taxon>Dreissenoidea</taxon>
        <taxon>Dreissenidae</taxon>
        <taxon>Dreissena</taxon>
    </lineage>
</organism>
<protein>
    <recommendedName>
        <fullName evidence="2">TIR domain-containing protein</fullName>
    </recommendedName>
</protein>
<evidence type="ECO:0000313" key="4">
    <source>
        <dbReference type="Proteomes" id="UP000828390"/>
    </source>
</evidence>
<feature type="region of interest" description="Disordered" evidence="1">
    <location>
        <begin position="196"/>
        <end position="223"/>
    </location>
</feature>
<evidence type="ECO:0000259" key="2">
    <source>
        <dbReference type="Pfam" id="PF13676"/>
    </source>
</evidence>
<feature type="region of interest" description="Disordered" evidence="1">
    <location>
        <begin position="431"/>
        <end position="499"/>
    </location>
</feature>
<feature type="compositionally biased region" description="Polar residues" evidence="1">
    <location>
        <begin position="214"/>
        <end position="223"/>
    </location>
</feature>
<dbReference type="PANTHER" id="PTHR47508:SF1">
    <property type="entry name" value="NON-SPECIFIC SERINE_THREONINE PROTEIN KINASE"/>
    <property type="match status" value="1"/>
</dbReference>
<dbReference type="EMBL" id="JAIWYP010000006">
    <property type="protein sequence ID" value="KAH3812868.1"/>
    <property type="molecule type" value="Genomic_DNA"/>
</dbReference>
<reference evidence="3" key="2">
    <citation type="submission" date="2020-11" db="EMBL/GenBank/DDBJ databases">
        <authorList>
            <person name="McCartney M.A."/>
            <person name="Auch B."/>
            <person name="Kono T."/>
            <person name="Mallez S."/>
            <person name="Becker A."/>
            <person name="Gohl D.M."/>
            <person name="Silverstein K.A.T."/>
            <person name="Koren S."/>
            <person name="Bechman K.B."/>
            <person name="Herman A."/>
            <person name="Abrahante J.E."/>
            <person name="Garbe J."/>
        </authorList>
    </citation>
    <scope>NUCLEOTIDE SEQUENCE</scope>
    <source>
        <strain evidence="3">Duluth1</strain>
        <tissue evidence="3">Whole animal</tissue>
    </source>
</reference>
<dbReference type="GO" id="GO:0007165">
    <property type="term" value="P:signal transduction"/>
    <property type="evidence" value="ECO:0007669"/>
    <property type="project" value="InterPro"/>
</dbReference>
<name>A0A9D4JL56_DREPO</name>
<gene>
    <name evidence="3" type="ORF">DPMN_141311</name>
</gene>
<dbReference type="Pfam" id="PF13676">
    <property type="entry name" value="TIR_2"/>
    <property type="match status" value="1"/>
</dbReference>